<organism evidence="2 3">
    <name type="scientific">Amylibacter marinus</name>
    <dbReference type="NCBI Taxonomy" id="1475483"/>
    <lineage>
        <taxon>Bacteria</taxon>
        <taxon>Pseudomonadati</taxon>
        <taxon>Pseudomonadota</taxon>
        <taxon>Alphaproteobacteria</taxon>
        <taxon>Rhodobacterales</taxon>
        <taxon>Paracoccaceae</taxon>
        <taxon>Amylibacter</taxon>
    </lineage>
</organism>
<dbReference type="RefSeq" id="WP_284378634.1">
    <property type="nucleotide sequence ID" value="NZ_BSNN01000004.1"/>
</dbReference>
<accession>A0ABQ5VWW0</accession>
<reference evidence="3" key="1">
    <citation type="journal article" date="2019" name="Int. J. Syst. Evol. Microbiol.">
        <title>The Global Catalogue of Microorganisms (GCM) 10K type strain sequencing project: providing services to taxonomists for standard genome sequencing and annotation.</title>
        <authorList>
            <consortium name="The Broad Institute Genomics Platform"/>
            <consortium name="The Broad Institute Genome Sequencing Center for Infectious Disease"/>
            <person name="Wu L."/>
            <person name="Ma J."/>
        </authorList>
    </citation>
    <scope>NUCLEOTIDE SEQUENCE [LARGE SCALE GENOMIC DNA]</scope>
    <source>
        <strain evidence="3">NBRC 110140</strain>
    </source>
</reference>
<evidence type="ECO:0000313" key="2">
    <source>
        <dbReference type="EMBL" id="GLQ35763.1"/>
    </source>
</evidence>
<sequence>MGLLGENIGNKIAARRSVFSRAASAFIVQPEPRSIGVPARGTQLMAGYFLFAGSIVEAPGKSIWDLSAPDVEFERALHGFGWMDHLAAEGSAHARRLTKEWLWRWIDLYGAGRGEGWTPQLAGRRVVRVINHALMLLAKEEADQQQKYYKMLGQQADFLARRWRAAPRGAARFEALTGLIYCGLALEAKERHLAGAVRGLAKECEIYIGIDGAIPSRNPEELMQIFTSLAWAAHGINEAGKKPERMHLLAMERIVPVLRALRLGDGGLGHFHGGGRGMEGRLDQSLADAEIRLPALDKNAMGYQRMRHGKSTLLMDTGPQTIGRDQSFSALAFEMSWGRQPLIVNVGPGEIFGEVPGILSRSVAAHSTLCVANHNPERTDAKRPVVQEPLYERSENADFEMIAASHGGFEDSHGLRHYRSLELARDGMFLRGKDSVVAEGRAHQQAYLRWLQARGAKSIPFAIRFHLHPRVRAELGMKDTAVTITLPSGELWVLRANGAKIAIEPSQYMRYGRLNPSNSKQVVVSGKAIDYEGGIEWSLIRLDE</sequence>
<dbReference type="Pfam" id="PF07940">
    <property type="entry name" value="Hepar_II_III_C"/>
    <property type="match status" value="1"/>
</dbReference>
<gene>
    <name evidence="2" type="ORF">GCM10007939_20460</name>
</gene>
<feature type="domain" description="Heparinase II/III-like C-terminal" evidence="1">
    <location>
        <begin position="299"/>
        <end position="538"/>
    </location>
</feature>
<dbReference type="InterPro" id="IPR012480">
    <property type="entry name" value="Hepar_II_III_C"/>
</dbReference>
<proteinExistence type="predicted"/>
<dbReference type="Proteomes" id="UP001156694">
    <property type="component" value="Unassembled WGS sequence"/>
</dbReference>
<keyword evidence="3" id="KW-1185">Reference proteome</keyword>
<comment type="caution">
    <text evidence="2">The sequence shown here is derived from an EMBL/GenBank/DDBJ whole genome shotgun (WGS) entry which is preliminary data.</text>
</comment>
<dbReference type="EMBL" id="BSNN01000004">
    <property type="protein sequence ID" value="GLQ35763.1"/>
    <property type="molecule type" value="Genomic_DNA"/>
</dbReference>
<name>A0ABQ5VWW0_9RHOB</name>
<dbReference type="Gene3D" id="2.70.98.70">
    <property type="match status" value="1"/>
</dbReference>
<evidence type="ECO:0000313" key="3">
    <source>
        <dbReference type="Proteomes" id="UP001156694"/>
    </source>
</evidence>
<protein>
    <recommendedName>
        <fullName evidence="1">Heparinase II/III-like C-terminal domain-containing protein</fullName>
    </recommendedName>
</protein>
<evidence type="ECO:0000259" key="1">
    <source>
        <dbReference type="Pfam" id="PF07940"/>
    </source>
</evidence>